<feature type="transmembrane region" description="Helical" evidence="6">
    <location>
        <begin position="317"/>
        <end position="340"/>
    </location>
</feature>
<feature type="domain" description="MacB-like periplasmic core" evidence="8">
    <location>
        <begin position="86"/>
        <end position="286"/>
    </location>
</feature>
<dbReference type="InterPro" id="IPR003838">
    <property type="entry name" value="ABC3_permease_C"/>
</dbReference>
<dbReference type="EMBL" id="WUQX01000001">
    <property type="protein sequence ID" value="MXP77085.1"/>
    <property type="molecule type" value="Genomic_DNA"/>
</dbReference>
<keyword evidence="10" id="KW-1185">Reference proteome</keyword>
<feature type="transmembrane region" description="Helical" evidence="6">
    <location>
        <begin position="361"/>
        <end position="382"/>
    </location>
</feature>
<sequence length="477" mass="51898">MGAMKRTVRYLTRKWKKSILLFAIFLVVGTLVISGISIQSASEQAATNLRRSFGGGFVMKEDHSDQSKFERRDVGNGSYAMVYTGESLTKEIADKVASVPGVSGYNAENIGPANLKTMEGDYLELKSIEGSMFANEPVLSKQANIYGYTNTQEADMFTGGSIELIEGRQITPKDQNAVLIHKELAEKNGLKLGDQFIIAMNSQITGGDEEGGKLKETVTIVGIFDSKVSQQVSVFSTPGELLENTVLMDVETSVKLLSWSSAGYYKVHYRVNDPAELNNIMQEVKKLNSIDWSCYSISTDNKTYEVATTPLDNLSGLITTLIIIITIIGVAVLILLLTMWTKSRTHESGILLSLGIGKFKIIMQHMAEVFIIAILSFGISFFTSSAVAQGLGNTLLGDTSQSSTPQNTQLEEDGSFGYTLPETPMNVDTATELSVTVVPQTFLWVFGIGGLLTVVAVLAASVPLFRLKPKQLLAKMS</sequence>
<dbReference type="GO" id="GO:0005886">
    <property type="term" value="C:plasma membrane"/>
    <property type="evidence" value="ECO:0007669"/>
    <property type="project" value="UniProtKB-SubCell"/>
</dbReference>
<keyword evidence="5 6" id="KW-0472">Membrane</keyword>
<evidence type="ECO:0000256" key="6">
    <source>
        <dbReference type="SAM" id="Phobius"/>
    </source>
</evidence>
<evidence type="ECO:0000256" key="2">
    <source>
        <dbReference type="ARBA" id="ARBA00022475"/>
    </source>
</evidence>
<evidence type="ECO:0000256" key="1">
    <source>
        <dbReference type="ARBA" id="ARBA00004651"/>
    </source>
</evidence>
<dbReference type="PANTHER" id="PTHR30572">
    <property type="entry name" value="MEMBRANE COMPONENT OF TRANSPORTER-RELATED"/>
    <property type="match status" value="1"/>
</dbReference>
<dbReference type="RefSeq" id="WP_159752153.1">
    <property type="nucleotide sequence ID" value="NZ_WUQX01000001.1"/>
</dbReference>
<feature type="domain" description="ABC3 transporter permease C-terminal" evidence="7">
    <location>
        <begin position="321"/>
        <end position="468"/>
    </location>
</feature>
<dbReference type="Pfam" id="PF12704">
    <property type="entry name" value="MacB_PCD"/>
    <property type="match status" value="1"/>
</dbReference>
<gene>
    <name evidence="9" type="ORF">GN277_17385</name>
</gene>
<protein>
    <submittedName>
        <fullName evidence="9">FtsX-like permease family protein</fullName>
    </submittedName>
</protein>
<dbReference type="InterPro" id="IPR050250">
    <property type="entry name" value="Macrolide_Exporter_MacB"/>
</dbReference>
<organism evidence="9 10">
    <name type="scientific">Sporofaciens musculi</name>
    <dbReference type="NCBI Taxonomy" id="2681861"/>
    <lineage>
        <taxon>Bacteria</taxon>
        <taxon>Bacillati</taxon>
        <taxon>Bacillota</taxon>
        <taxon>Clostridia</taxon>
        <taxon>Lachnospirales</taxon>
        <taxon>Lachnospiraceae</taxon>
        <taxon>Sporofaciens</taxon>
    </lineage>
</organism>
<dbReference type="InterPro" id="IPR025857">
    <property type="entry name" value="MacB_PCD"/>
</dbReference>
<accession>A0A7X3MIK6</accession>
<dbReference type="PANTHER" id="PTHR30572:SF9">
    <property type="entry name" value="ABC TRANSPORTER PERMEASE PROTEIN"/>
    <property type="match status" value="1"/>
</dbReference>
<evidence type="ECO:0000259" key="8">
    <source>
        <dbReference type="Pfam" id="PF12704"/>
    </source>
</evidence>
<evidence type="ECO:0000256" key="3">
    <source>
        <dbReference type="ARBA" id="ARBA00022692"/>
    </source>
</evidence>
<feature type="transmembrane region" description="Helical" evidence="6">
    <location>
        <begin position="442"/>
        <end position="467"/>
    </location>
</feature>
<keyword evidence="2" id="KW-1003">Cell membrane</keyword>
<comment type="caution">
    <text evidence="9">The sequence shown here is derived from an EMBL/GenBank/DDBJ whole genome shotgun (WGS) entry which is preliminary data.</text>
</comment>
<reference evidence="9 10" key="1">
    <citation type="submission" date="2019-12" db="EMBL/GenBank/DDBJ databases">
        <title>Sporaefaciens musculi gen. nov., sp. nov., a novel bacterium isolated from the caecum of an obese mouse.</title>
        <authorList>
            <person name="Rasmussen T.S."/>
            <person name="Streidl T."/>
            <person name="Hitch T.C.A."/>
            <person name="Wortmann E."/>
            <person name="Deptula P."/>
            <person name="Hansen M."/>
            <person name="Nielsen D.S."/>
            <person name="Clavel T."/>
            <person name="Vogensen F.K."/>
        </authorList>
    </citation>
    <scope>NUCLEOTIDE SEQUENCE [LARGE SCALE GENOMIC DNA]</scope>
    <source>
        <strain evidence="9 10">WCA-9-b2</strain>
    </source>
</reference>
<keyword evidence="4 6" id="KW-1133">Transmembrane helix</keyword>
<evidence type="ECO:0000256" key="5">
    <source>
        <dbReference type="ARBA" id="ARBA00023136"/>
    </source>
</evidence>
<dbReference type="GO" id="GO:0022857">
    <property type="term" value="F:transmembrane transporter activity"/>
    <property type="evidence" value="ECO:0007669"/>
    <property type="project" value="TreeGrafter"/>
</dbReference>
<dbReference type="AlphaFoldDB" id="A0A7X3MIK6"/>
<name>A0A7X3MIK6_9FIRM</name>
<evidence type="ECO:0000256" key="4">
    <source>
        <dbReference type="ARBA" id="ARBA00022989"/>
    </source>
</evidence>
<dbReference type="Proteomes" id="UP000460412">
    <property type="component" value="Unassembled WGS sequence"/>
</dbReference>
<proteinExistence type="predicted"/>
<evidence type="ECO:0000313" key="10">
    <source>
        <dbReference type="Proteomes" id="UP000460412"/>
    </source>
</evidence>
<comment type="subcellular location">
    <subcellularLocation>
        <location evidence="1">Cell membrane</location>
        <topology evidence="1">Multi-pass membrane protein</topology>
    </subcellularLocation>
</comment>
<dbReference type="Pfam" id="PF02687">
    <property type="entry name" value="FtsX"/>
    <property type="match status" value="1"/>
</dbReference>
<evidence type="ECO:0000259" key="7">
    <source>
        <dbReference type="Pfam" id="PF02687"/>
    </source>
</evidence>
<evidence type="ECO:0000313" key="9">
    <source>
        <dbReference type="EMBL" id="MXP77085.1"/>
    </source>
</evidence>
<keyword evidence="3 6" id="KW-0812">Transmembrane</keyword>